<dbReference type="InterPro" id="IPR051013">
    <property type="entry name" value="MBL_superfamily_lactonases"/>
</dbReference>
<dbReference type="OrthoDB" id="9802897at2"/>
<evidence type="ECO:0000256" key="2">
    <source>
        <dbReference type="ARBA" id="ARBA00022723"/>
    </source>
</evidence>
<dbReference type="PANTHER" id="PTHR42978">
    <property type="entry name" value="QUORUM-QUENCHING LACTONASE YTNP-RELATED-RELATED"/>
    <property type="match status" value="1"/>
</dbReference>
<reference evidence="6 7" key="1">
    <citation type="submission" date="2018-10" db="EMBL/GenBank/DDBJ databases">
        <authorList>
            <person name="Chen X."/>
        </authorList>
    </citation>
    <scope>NUCLEOTIDE SEQUENCE [LARGE SCALE GENOMIC DNA]</scope>
    <source>
        <strain evidence="6 7">YIM 102668</strain>
    </source>
</reference>
<name>A0A3L9MHI7_9FLAO</name>
<keyword evidence="7" id="KW-1185">Reference proteome</keyword>
<dbReference type="InterPro" id="IPR001279">
    <property type="entry name" value="Metallo-B-lactamas"/>
</dbReference>
<dbReference type="RefSeq" id="WP_121933464.1">
    <property type="nucleotide sequence ID" value="NZ_RDOJ01000002.1"/>
</dbReference>
<evidence type="ECO:0000256" key="1">
    <source>
        <dbReference type="ARBA" id="ARBA00007749"/>
    </source>
</evidence>
<dbReference type="Proteomes" id="UP000275348">
    <property type="component" value="Unassembled WGS sequence"/>
</dbReference>
<evidence type="ECO:0000256" key="4">
    <source>
        <dbReference type="ARBA" id="ARBA00022833"/>
    </source>
</evidence>
<keyword evidence="3" id="KW-0378">Hydrolase</keyword>
<evidence type="ECO:0000313" key="6">
    <source>
        <dbReference type="EMBL" id="RLZ12251.1"/>
    </source>
</evidence>
<gene>
    <name evidence="6" type="ORF">EAH69_01650</name>
</gene>
<dbReference type="GO" id="GO:0016787">
    <property type="term" value="F:hydrolase activity"/>
    <property type="evidence" value="ECO:0007669"/>
    <property type="project" value="UniProtKB-KW"/>
</dbReference>
<organism evidence="6 7">
    <name type="scientific">Faecalibacter macacae</name>
    <dbReference type="NCBI Taxonomy" id="1859289"/>
    <lineage>
        <taxon>Bacteria</taxon>
        <taxon>Pseudomonadati</taxon>
        <taxon>Bacteroidota</taxon>
        <taxon>Flavobacteriia</taxon>
        <taxon>Flavobacteriales</taxon>
        <taxon>Weeksellaceae</taxon>
        <taxon>Faecalibacter</taxon>
    </lineage>
</organism>
<keyword evidence="4" id="KW-0862">Zinc</keyword>
<dbReference type="Pfam" id="PF00753">
    <property type="entry name" value="Lactamase_B"/>
    <property type="match status" value="1"/>
</dbReference>
<dbReference type="Gene3D" id="3.60.15.10">
    <property type="entry name" value="Ribonuclease Z/Hydroxyacylglutathione hydrolase-like"/>
    <property type="match status" value="1"/>
</dbReference>
<protein>
    <submittedName>
        <fullName evidence="6">MBL fold metallo-hydrolase</fullName>
    </submittedName>
</protein>
<evidence type="ECO:0000259" key="5">
    <source>
        <dbReference type="SMART" id="SM00849"/>
    </source>
</evidence>
<evidence type="ECO:0000256" key="3">
    <source>
        <dbReference type="ARBA" id="ARBA00022801"/>
    </source>
</evidence>
<dbReference type="EMBL" id="RDOJ01000002">
    <property type="protein sequence ID" value="RLZ12251.1"/>
    <property type="molecule type" value="Genomic_DNA"/>
</dbReference>
<proteinExistence type="inferred from homology"/>
<sequence length="244" mass="28508">MIKIYPLREVQYQVNNTKEFNYIENLDLVDEANGYVLTVRPFLVHVGDELILIDAGFGLHQDGKSQLVERIEEVGFYATAVSRVLISHLHKDHIGGIGRMVENKLETYFPNAKIYIHEDEMMYTMALEGHQSYDYNIIKGLQYHPQVNYLREDSGQITKNIRFEKVGGHVPHQMVFWISDEDDTVFYGADNLPQLSYLKYDCSFKNDVNGKDAQDSRRIWQEQMKKENWTVLFYHGKTTAVKKF</sequence>
<keyword evidence="2" id="KW-0479">Metal-binding</keyword>
<dbReference type="InterPro" id="IPR036866">
    <property type="entry name" value="RibonucZ/Hydroxyglut_hydro"/>
</dbReference>
<dbReference type="SMART" id="SM00849">
    <property type="entry name" value="Lactamase_B"/>
    <property type="match status" value="1"/>
</dbReference>
<dbReference type="GO" id="GO:0046872">
    <property type="term" value="F:metal ion binding"/>
    <property type="evidence" value="ECO:0007669"/>
    <property type="project" value="UniProtKB-KW"/>
</dbReference>
<comment type="similarity">
    <text evidence="1">Belongs to the metallo-beta-lactamase superfamily.</text>
</comment>
<dbReference type="SUPFAM" id="SSF56281">
    <property type="entry name" value="Metallo-hydrolase/oxidoreductase"/>
    <property type="match status" value="1"/>
</dbReference>
<feature type="domain" description="Metallo-beta-lactamase" evidence="5">
    <location>
        <begin position="38"/>
        <end position="235"/>
    </location>
</feature>
<dbReference type="AlphaFoldDB" id="A0A3L9MHI7"/>
<accession>A0A3L9MHI7</accession>
<evidence type="ECO:0000313" key="7">
    <source>
        <dbReference type="Proteomes" id="UP000275348"/>
    </source>
</evidence>
<comment type="caution">
    <text evidence="6">The sequence shown here is derived from an EMBL/GenBank/DDBJ whole genome shotgun (WGS) entry which is preliminary data.</text>
</comment>